<dbReference type="eggNOG" id="KOG3479">
    <property type="taxonomic scope" value="Eukaryota"/>
</dbReference>
<evidence type="ECO:0000256" key="8">
    <source>
        <dbReference type="RuleBase" id="RU367043"/>
    </source>
</evidence>
<keyword evidence="8" id="KW-0143">Chaperone</keyword>
<gene>
    <name evidence="10" type="primary">Tim9</name>
    <name evidence="10" type="ORF">Esi_0075_0052</name>
</gene>
<evidence type="ECO:0000256" key="6">
    <source>
        <dbReference type="ARBA" id="ARBA00023128"/>
    </source>
</evidence>
<reference evidence="10 11" key="1">
    <citation type="journal article" date="2010" name="Nature">
        <title>The Ectocarpus genome and the independent evolution of multicellularity in brown algae.</title>
        <authorList>
            <person name="Cock J.M."/>
            <person name="Sterck L."/>
            <person name="Rouze P."/>
            <person name="Scornet D."/>
            <person name="Allen A.E."/>
            <person name="Amoutzias G."/>
            <person name="Anthouard V."/>
            <person name="Artiguenave F."/>
            <person name="Aury J.M."/>
            <person name="Badger J.H."/>
            <person name="Beszteri B."/>
            <person name="Billiau K."/>
            <person name="Bonnet E."/>
            <person name="Bothwell J.H."/>
            <person name="Bowler C."/>
            <person name="Boyen C."/>
            <person name="Brownlee C."/>
            <person name="Carrano C.J."/>
            <person name="Charrier B."/>
            <person name="Cho G.Y."/>
            <person name="Coelho S.M."/>
            <person name="Collen J."/>
            <person name="Corre E."/>
            <person name="Da Silva C."/>
            <person name="Delage L."/>
            <person name="Delaroque N."/>
            <person name="Dittami S.M."/>
            <person name="Doulbeau S."/>
            <person name="Elias M."/>
            <person name="Farnham G."/>
            <person name="Gachon C.M."/>
            <person name="Gschloessl B."/>
            <person name="Heesch S."/>
            <person name="Jabbari K."/>
            <person name="Jubin C."/>
            <person name="Kawai H."/>
            <person name="Kimura K."/>
            <person name="Kloareg B."/>
            <person name="Kupper F.C."/>
            <person name="Lang D."/>
            <person name="Le Bail A."/>
            <person name="Leblanc C."/>
            <person name="Lerouge P."/>
            <person name="Lohr M."/>
            <person name="Lopez P.J."/>
            <person name="Martens C."/>
            <person name="Maumus F."/>
            <person name="Michel G."/>
            <person name="Miranda-Saavedra D."/>
            <person name="Morales J."/>
            <person name="Moreau H."/>
            <person name="Motomura T."/>
            <person name="Nagasato C."/>
            <person name="Napoli C.A."/>
            <person name="Nelson D.R."/>
            <person name="Nyvall-Collen P."/>
            <person name="Peters A.F."/>
            <person name="Pommier C."/>
            <person name="Potin P."/>
            <person name="Poulain J."/>
            <person name="Quesneville H."/>
            <person name="Read B."/>
            <person name="Rensing S.A."/>
            <person name="Ritter A."/>
            <person name="Rousvoal S."/>
            <person name="Samanta M."/>
            <person name="Samson G."/>
            <person name="Schroeder D.C."/>
            <person name="Segurens B."/>
            <person name="Strittmatter M."/>
            <person name="Tonon T."/>
            <person name="Tregear J.W."/>
            <person name="Valentin K."/>
            <person name="von Dassow P."/>
            <person name="Yamagishi T."/>
            <person name="Van de Peer Y."/>
            <person name="Wincker P."/>
        </authorList>
    </citation>
    <scope>NUCLEOTIDE SEQUENCE [LARGE SCALE GENOMIC DNA]</scope>
    <source>
        <strain evidence="11">Ec32 / CCAP1310/4</strain>
    </source>
</reference>
<dbReference type="SUPFAM" id="SSF144122">
    <property type="entry name" value="Tim10-like"/>
    <property type="match status" value="1"/>
</dbReference>
<evidence type="ECO:0000313" key="10">
    <source>
        <dbReference type="EMBL" id="CBJ27573.1"/>
    </source>
</evidence>
<dbReference type="Proteomes" id="UP000002630">
    <property type="component" value="Linkage Group LG03"/>
</dbReference>
<keyword evidence="3" id="KW-0862">Zinc</keyword>
<dbReference type="EMBL" id="FN648981">
    <property type="protein sequence ID" value="CBJ27573.1"/>
    <property type="molecule type" value="Genomic_DNA"/>
</dbReference>
<keyword evidence="4 8" id="KW-0653">Protein transport</keyword>
<evidence type="ECO:0000256" key="7">
    <source>
        <dbReference type="ARBA" id="ARBA00023157"/>
    </source>
</evidence>
<dbReference type="OMA" id="NEMVRHC"/>
<evidence type="ECO:0000256" key="4">
    <source>
        <dbReference type="ARBA" id="ARBA00022927"/>
    </source>
</evidence>
<dbReference type="OrthoDB" id="1551503at2759"/>
<dbReference type="InParanoid" id="D7G6I8"/>
<evidence type="ECO:0000256" key="5">
    <source>
        <dbReference type="ARBA" id="ARBA00023010"/>
    </source>
</evidence>
<evidence type="ECO:0000313" key="11">
    <source>
        <dbReference type="Proteomes" id="UP000002630"/>
    </source>
</evidence>
<evidence type="ECO:0000256" key="1">
    <source>
        <dbReference type="ARBA" id="ARBA00022448"/>
    </source>
</evidence>
<feature type="domain" description="Tim10-like" evidence="9">
    <location>
        <begin position="13"/>
        <end position="72"/>
    </location>
</feature>
<keyword evidence="1 8" id="KW-0813">Transport</keyword>
<keyword evidence="8" id="KW-0999">Mitochondrion inner membrane</keyword>
<dbReference type="GO" id="GO:0005743">
    <property type="term" value="C:mitochondrial inner membrane"/>
    <property type="evidence" value="ECO:0007669"/>
    <property type="project" value="UniProtKB-SubCell"/>
</dbReference>
<dbReference type="PANTHER" id="PTHR13172">
    <property type="entry name" value="MITOCHONDRIAL IMPORT INNER MEMBRANE TRANSLOCASE SUBUNIT TIM9B"/>
    <property type="match status" value="1"/>
</dbReference>
<comment type="subunit">
    <text evidence="8">Heterohexamer.</text>
</comment>
<comment type="subcellular location">
    <subcellularLocation>
        <location evidence="8">Mitochondrion inner membrane</location>
        <topology evidence="8">Peripheral membrane protein</topology>
        <orientation evidence="8">Intermembrane side</orientation>
    </subcellularLocation>
</comment>
<comment type="domain">
    <text evidence="8">The twin CX3C motif contains 4 conserved Cys residues that form 2 disulfide bonds in the mitochondrial intermembrane space.</text>
</comment>
<keyword evidence="6 8" id="KW-0496">Mitochondrion</keyword>
<protein>
    <recommendedName>
        <fullName evidence="8">Mitochondrial import inner membrane translocase subunit</fullName>
    </recommendedName>
</protein>
<dbReference type="EMBL" id="FN649728">
    <property type="protein sequence ID" value="CBJ27573.1"/>
    <property type="molecule type" value="Genomic_DNA"/>
</dbReference>
<dbReference type="InterPro" id="IPR050673">
    <property type="entry name" value="Mito_inner_translocase_sub"/>
</dbReference>
<proteinExistence type="inferred from homology"/>
<sequence length="88" mass="10289">MTPVQQQDFLQHLESQQRKDSLAMYNNLVFRCFDECSKSFRSKRLDDGETKCINVCAEKFIKLTSRVALRFQDIQQQKAKDEAAGVQR</sequence>
<dbReference type="FunCoup" id="D7G6I8">
    <property type="interactions" value="388"/>
</dbReference>
<comment type="similarity">
    <text evidence="8">Belongs to the small Tim family.</text>
</comment>
<dbReference type="STRING" id="2880.D7G6I8"/>
<name>D7G6I8_ECTSI</name>
<keyword evidence="11" id="KW-1185">Reference proteome</keyword>
<evidence type="ECO:0000259" key="9">
    <source>
        <dbReference type="Pfam" id="PF02953"/>
    </source>
</evidence>
<keyword evidence="2" id="KW-0479">Metal-binding</keyword>
<dbReference type="InterPro" id="IPR004217">
    <property type="entry name" value="Tim10-like"/>
</dbReference>
<dbReference type="GO" id="GO:0046872">
    <property type="term" value="F:metal ion binding"/>
    <property type="evidence" value="ECO:0007669"/>
    <property type="project" value="UniProtKB-KW"/>
</dbReference>
<evidence type="ECO:0000256" key="2">
    <source>
        <dbReference type="ARBA" id="ARBA00022723"/>
    </source>
</evidence>
<keyword evidence="7 8" id="KW-1015">Disulfide bond</keyword>
<keyword evidence="5 8" id="KW-0811">Translocation</keyword>
<keyword evidence="8" id="KW-0472">Membrane</keyword>
<accession>D7G6I8</accession>
<evidence type="ECO:0000256" key="3">
    <source>
        <dbReference type="ARBA" id="ARBA00022833"/>
    </source>
</evidence>
<dbReference type="GO" id="GO:0015031">
    <property type="term" value="P:protein transport"/>
    <property type="evidence" value="ECO:0007669"/>
    <property type="project" value="UniProtKB-KW"/>
</dbReference>
<dbReference type="InterPro" id="IPR035427">
    <property type="entry name" value="Tim10-like_dom_sf"/>
</dbReference>
<dbReference type="Gene3D" id="1.10.287.810">
    <property type="entry name" value="Mitochondrial import inner membrane translocase subunit tim13 like domains"/>
    <property type="match status" value="1"/>
</dbReference>
<dbReference type="Pfam" id="PF02953">
    <property type="entry name" value="zf-Tim10_DDP"/>
    <property type="match status" value="1"/>
</dbReference>
<organism evidence="10 11">
    <name type="scientific">Ectocarpus siliculosus</name>
    <name type="common">Brown alga</name>
    <name type="synonym">Conferva siliculosa</name>
    <dbReference type="NCBI Taxonomy" id="2880"/>
    <lineage>
        <taxon>Eukaryota</taxon>
        <taxon>Sar</taxon>
        <taxon>Stramenopiles</taxon>
        <taxon>Ochrophyta</taxon>
        <taxon>PX clade</taxon>
        <taxon>Phaeophyceae</taxon>
        <taxon>Ectocarpales</taxon>
        <taxon>Ectocarpaceae</taxon>
        <taxon>Ectocarpus</taxon>
    </lineage>
</organism>
<comment type="function">
    <text evidence="8">Mitochondrial intermembrane chaperone that participates in the import and insertion of some multi-pass transmembrane proteins into the mitochondrial inner membrane. Also required for the transfer of beta-barrel precursors from the TOM complex to the sorting and assembly machinery (SAM complex) of the outer membrane. Acts as a chaperone-like protein that protects the hydrophobic precursors from aggregation and guide them through the mitochondrial intermembrane space.</text>
</comment>
<dbReference type="AlphaFoldDB" id="D7G6I8"/>